<protein>
    <recommendedName>
        <fullName evidence="2">Integrase catalytic domain-containing protein</fullName>
    </recommendedName>
</protein>
<keyword evidence="4" id="KW-1185">Reference proteome</keyword>
<dbReference type="AlphaFoldDB" id="A0ABD3QHB6"/>
<evidence type="ECO:0000256" key="1">
    <source>
        <dbReference type="SAM" id="MobiDB-lite"/>
    </source>
</evidence>
<sequence length="1080" mass="118418">MRFNCAAKQLCAMPQVPVEMGRHEYLNCLVPMHGGICGYEFPDGVPEGVDIPSLVEKLSQSGQDAVKQQTINLLLCLICYNSITTVHSSKSPPAISPDEAGFMIGDVEEDTPPSHSQSKDEEAPFVPDPLISLSKASKEQMAEFKKMFYKNIAKQVREASEKPSTYCSGFKSRDEAMGIIQIPQTWVATDIKGKKKKHAKIEYQLRKRFTASPAHGTNALRHRQLGTQIAIYKDLFDVILTAHVSMHARTSRNVLNTLKETWFGITQSYVKLLIDLGPVCVGNTSRIKAKQVLLKMMFSPTIGHHAQVDLVDMTSGETEEGYKWIVCNRDHHSGKCDVGATKTKTAAEIAPVVIRIMLSTIVPSILQSDNGGEFLGETLQAVNKYFPWRHIIKGRARHPQSQGGVECSNRPFKEAFLAWMMENNKKNWYKYGMHVVNMQMNSRPSRVKGNYTTNQIFYSKRNDKDSVYNILGKDLIKVAQTETGLEAAYKMITINRTTEMIPTDEIVTVIKEADRLFLLELWEEGLEGDTSRDDNVAGDDASAGDDSHGMDRDGSNTKGGTGDEVLPGKDEKEDDTDVPGDKEVQEDGNNDGKDDIDEEEANDKMECTPVSKKRKSIGNDPSEDKTDEYGDTLNWGSIRAAVFKSSIAQAKQVNNRHTKFSKPSLEIGDICNIEMEGNIRGASGSKYLPVAIMEVSKSLRGHMSYKVATKHGHLVKSYQRQQLHHMPLLNKELLSINEANETIFRSEPLSEQTATSLYSIVGVSGKSSISMMGLLTVITTTAAASSPPFSWVLAPRCGIPSTASTWASESAPLAISAIIGQLRGGETSDDNVGVDQLTSTKTEKKKGKARKKTPRAKISVGAEAEEEDAKKDSAKRAISEAMKETDAATALGNAIRDRADVLLQDELPFSERTFDAALVSLGLSLGTAGIDSDESEKAAENHIDTMAYYQYGHRNSIYPHNSRLSNKQFVQPSTSAVIANYFLNTHGGTHAVQCLLSLLASVLGVACSLLPSFPTAETAVFAAAKSTKAAVDAQKLSRDILLAATKYQLLQQTLLLAVAKHASGLTGALLLGHPKFRNWV</sequence>
<dbReference type="SUPFAM" id="SSF53098">
    <property type="entry name" value="Ribonuclease H-like"/>
    <property type="match status" value="1"/>
</dbReference>
<gene>
    <name evidence="3" type="ORF">HJC23_008661</name>
</gene>
<name>A0ABD3QHB6_9STRA</name>
<feature type="region of interest" description="Disordered" evidence="1">
    <location>
        <begin position="528"/>
        <end position="631"/>
    </location>
</feature>
<organism evidence="3 4">
    <name type="scientific">Cyclotella cryptica</name>
    <dbReference type="NCBI Taxonomy" id="29204"/>
    <lineage>
        <taxon>Eukaryota</taxon>
        <taxon>Sar</taxon>
        <taxon>Stramenopiles</taxon>
        <taxon>Ochrophyta</taxon>
        <taxon>Bacillariophyta</taxon>
        <taxon>Coscinodiscophyceae</taxon>
        <taxon>Thalassiosirophycidae</taxon>
        <taxon>Stephanodiscales</taxon>
        <taxon>Stephanodiscaceae</taxon>
        <taxon>Cyclotella</taxon>
    </lineage>
</organism>
<feature type="domain" description="Integrase catalytic" evidence="2">
    <location>
        <begin position="296"/>
        <end position="461"/>
    </location>
</feature>
<reference evidence="3 4" key="1">
    <citation type="journal article" date="2020" name="G3 (Bethesda)">
        <title>Improved Reference Genome for Cyclotella cryptica CCMP332, a Model for Cell Wall Morphogenesis, Salinity Adaptation, and Lipid Production in Diatoms (Bacillariophyta).</title>
        <authorList>
            <person name="Roberts W.R."/>
            <person name="Downey K.M."/>
            <person name="Ruck E.C."/>
            <person name="Traller J.C."/>
            <person name="Alverson A.J."/>
        </authorList>
    </citation>
    <scope>NUCLEOTIDE SEQUENCE [LARGE SCALE GENOMIC DNA]</scope>
    <source>
        <strain evidence="3 4">CCMP332</strain>
    </source>
</reference>
<feature type="compositionally biased region" description="Basic and acidic residues" evidence="1">
    <location>
        <begin position="545"/>
        <end position="555"/>
    </location>
</feature>
<evidence type="ECO:0000259" key="2">
    <source>
        <dbReference type="PROSITE" id="PS50994"/>
    </source>
</evidence>
<dbReference type="InterPro" id="IPR036397">
    <property type="entry name" value="RNaseH_sf"/>
</dbReference>
<accession>A0ABD3QHB6</accession>
<dbReference type="PROSITE" id="PS50994">
    <property type="entry name" value="INTEGRASE"/>
    <property type="match status" value="1"/>
</dbReference>
<feature type="region of interest" description="Disordered" evidence="1">
    <location>
        <begin position="839"/>
        <end position="871"/>
    </location>
</feature>
<feature type="compositionally biased region" description="Basic residues" evidence="1">
    <location>
        <begin position="843"/>
        <end position="855"/>
    </location>
</feature>
<dbReference type="Proteomes" id="UP001516023">
    <property type="component" value="Unassembled WGS sequence"/>
</dbReference>
<dbReference type="Gene3D" id="3.30.420.10">
    <property type="entry name" value="Ribonuclease H-like superfamily/Ribonuclease H"/>
    <property type="match status" value="1"/>
</dbReference>
<dbReference type="EMBL" id="JABMIG020000038">
    <property type="protein sequence ID" value="KAL3799534.1"/>
    <property type="molecule type" value="Genomic_DNA"/>
</dbReference>
<evidence type="ECO:0000313" key="4">
    <source>
        <dbReference type="Proteomes" id="UP001516023"/>
    </source>
</evidence>
<dbReference type="InterPro" id="IPR012337">
    <property type="entry name" value="RNaseH-like_sf"/>
</dbReference>
<feature type="compositionally biased region" description="Basic and acidic residues" evidence="1">
    <location>
        <begin position="579"/>
        <end position="593"/>
    </location>
</feature>
<feature type="region of interest" description="Disordered" evidence="1">
    <location>
        <begin position="107"/>
        <end position="126"/>
    </location>
</feature>
<dbReference type="InterPro" id="IPR001584">
    <property type="entry name" value="Integrase_cat-core"/>
</dbReference>
<comment type="caution">
    <text evidence="3">The sequence shown here is derived from an EMBL/GenBank/DDBJ whole genome shotgun (WGS) entry which is preliminary data.</text>
</comment>
<proteinExistence type="predicted"/>
<evidence type="ECO:0000313" key="3">
    <source>
        <dbReference type="EMBL" id="KAL3799534.1"/>
    </source>
</evidence>